<protein>
    <submittedName>
        <fullName evidence="1">Uncharacterized protein</fullName>
    </submittedName>
</protein>
<dbReference type="KEGG" id="cbb:CLD_2424"/>
<evidence type="ECO:0000313" key="1">
    <source>
        <dbReference type="EMBL" id="ACA46905.1"/>
    </source>
</evidence>
<organism evidence="1 2">
    <name type="scientific">Clostridium botulinum (strain Okra / Type B1)</name>
    <dbReference type="NCBI Taxonomy" id="498213"/>
    <lineage>
        <taxon>Bacteria</taxon>
        <taxon>Bacillati</taxon>
        <taxon>Bacillota</taxon>
        <taxon>Clostridia</taxon>
        <taxon>Eubacteriales</taxon>
        <taxon>Clostridiaceae</taxon>
        <taxon>Clostridium</taxon>
    </lineage>
</organism>
<reference evidence="1 2" key="1">
    <citation type="journal article" date="2007" name="PLoS ONE">
        <title>Analysis of the neurotoxin complex genes in Clostridium botulinum A1-A4 and B1 strains: BoNT/A3, /Ba4 and /B1 clusters are located within plasmids.</title>
        <authorList>
            <person name="Smith T.J."/>
            <person name="Hill K.K."/>
            <person name="Foley B.T."/>
            <person name="Detter J.C."/>
            <person name="Munk A.C."/>
            <person name="Bruce D.C."/>
            <person name="Doggett N.A."/>
            <person name="Smith L.A."/>
            <person name="Marks J.D."/>
            <person name="Xie G."/>
            <person name="Brettin T.S."/>
        </authorList>
    </citation>
    <scope>NUCLEOTIDE SEQUENCE [LARGE SCALE GENOMIC DNA]</scope>
    <source>
        <strain evidence="2">Okra / Type B1</strain>
    </source>
</reference>
<dbReference type="RefSeq" id="WP_003400320.1">
    <property type="nucleotide sequence ID" value="NC_010516.1"/>
</dbReference>
<dbReference type="AlphaFoldDB" id="B1IGQ3"/>
<name>B1IGQ3_CLOBK</name>
<dbReference type="Proteomes" id="UP000008541">
    <property type="component" value="Chromosome"/>
</dbReference>
<dbReference type="EMBL" id="CP000939">
    <property type="protein sequence ID" value="ACA46905.1"/>
    <property type="molecule type" value="Genomic_DNA"/>
</dbReference>
<proteinExistence type="predicted"/>
<gene>
    <name evidence="1" type="ordered locus">CLD_2424</name>
</gene>
<accession>B1IGQ3</accession>
<sequence>MKTYKTWEVIKMLAEDPKLKFEGKALNKLTKILSVNEHGILKCLQNKMEISIFAEEMWTLVEEPVSLMEMLNSDGKCRVEHELIDKNLQDEISTTDEITLKDYENLKANKYMPLHNLMSVLPWILNSQNFKEVIKNGKWYLEEDERHE</sequence>
<evidence type="ECO:0000313" key="2">
    <source>
        <dbReference type="Proteomes" id="UP000008541"/>
    </source>
</evidence>
<dbReference type="HOGENOM" id="CLU_1812384_0_0_9"/>